<protein>
    <submittedName>
        <fullName evidence="2">Unannotated protein</fullName>
    </submittedName>
</protein>
<gene>
    <name evidence="2" type="ORF">UFOPK3444_01215</name>
</gene>
<accession>A0A6J7EH76</accession>
<evidence type="ECO:0000313" key="2">
    <source>
        <dbReference type="EMBL" id="CAB4879003.1"/>
    </source>
</evidence>
<reference evidence="2" key="1">
    <citation type="submission" date="2020-05" db="EMBL/GenBank/DDBJ databases">
        <authorList>
            <person name="Chiriac C."/>
            <person name="Salcher M."/>
            <person name="Ghai R."/>
            <person name="Kavagutti S V."/>
        </authorList>
    </citation>
    <scope>NUCLEOTIDE SEQUENCE</scope>
</reference>
<proteinExistence type="predicted"/>
<evidence type="ECO:0000256" key="1">
    <source>
        <dbReference type="SAM" id="MobiDB-lite"/>
    </source>
</evidence>
<dbReference type="AlphaFoldDB" id="A0A6J7EH76"/>
<dbReference type="EMBL" id="CAFBLU010000022">
    <property type="protein sequence ID" value="CAB4879003.1"/>
    <property type="molecule type" value="Genomic_DNA"/>
</dbReference>
<feature type="region of interest" description="Disordered" evidence="1">
    <location>
        <begin position="68"/>
        <end position="92"/>
    </location>
</feature>
<sequence>MSDAESPILTNASHVVSIDEIRALTGAATPHFALQVRERVKRLIAQLPADSAVRAFGQGEVDRLLEVGRRGETRGTPNEPTLAPLASVDPEA</sequence>
<name>A0A6J7EH76_9ZZZZ</name>
<organism evidence="2">
    <name type="scientific">freshwater metagenome</name>
    <dbReference type="NCBI Taxonomy" id="449393"/>
    <lineage>
        <taxon>unclassified sequences</taxon>
        <taxon>metagenomes</taxon>
        <taxon>ecological metagenomes</taxon>
    </lineage>
</organism>